<evidence type="ECO:0000313" key="7">
    <source>
        <dbReference type="Proteomes" id="UP000251314"/>
    </source>
</evidence>
<feature type="domain" description="Crinkler effector protein N-terminal" evidence="5">
    <location>
        <begin position="1"/>
        <end position="116"/>
    </location>
</feature>
<comment type="caution">
    <text evidence="6">The sequence shown here is derived from an EMBL/GenBank/DDBJ whole genome shotgun (WGS) entry which is preliminary data.</text>
</comment>
<dbReference type="EMBL" id="MJFZ01000732">
    <property type="protein sequence ID" value="RAW25611.1"/>
    <property type="molecule type" value="Genomic_DNA"/>
</dbReference>
<keyword evidence="7" id="KW-1185">Reference proteome</keyword>
<dbReference type="Proteomes" id="UP000251314">
    <property type="component" value="Unassembled WGS sequence"/>
</dbReference>
<protein>
    <submittedName>
        <fullName evidence="6">Uncharacterized protein</fullName>
    </submittedName>
</protein>
<evidence type="ECO:0000256" key="1">
    <source>
        <dbReference type="ARBA" id="ARBA00004340"/>
    </source>
</evidence>
<dbReference type="Pfam" id="PF13391">
    <property type="entry name" value="HNH_2"/>
    <property type="match status" value="1"/>
</dbReference>
<dbReference type="AlphaFoldDB" id="A0A329RMP5"/>
<reference evidence="6 7" key="1">
    <citation type="submission" date="2018-01" db="EMBL/GenBank/DDBJ databases">
        <title>Draft genome of the strawberry crown rot pathogen Phytophthora cactorum.</title>
        <authorList>
            <person name="Armitage A.D."/>
            <person name="Lysoe E."/>
            <person name="Nellist C.F."/>
            <person name="Harrison R.J."/>
            <person name="Brurberg M.B."/>
        </authorList>
    </citation>
    <scope>NUCLEOTIDE SEQUENCE [LARGE SCALE GENOMIC DNA]</scope>
    <source>
        <strain evidence="6 7">10300</strain>
    </source>
</reference>
<dbReference type="InterPro" id="IPR003615">
    <property type="entry name" value="HNH_nuc"/>
</dbReference>
<feature type="domain" description="HNH nuclease" evidence="4">
    <location>
        <begin position="173"/>
        <end position="232"/>
    </location>
</feature>
<dbReference type="InterPro" id="IPR045379">
    <property type="entry name" value="Crinkler_N"/>
</dbReference>
<evidence type="ECO:0000259" key="4">
    <source>
        <dbReference type="Pfam" id="PF13391"/>
    </source>
</evidence>
<accession>A0A329RMP5</accession>
<dbReference type="Pfam" id="PF20147">
    <property type="entry name" value="Crinkler"/>
    <property type="match status" value="1"/>
</dbReference>
<keyword evidence="3" id="KW-0964">Secreted</keyword>
<evidence type="ECO:0000256" key="2">
    <source>
        <dbReference type="ARBA" id="ARBA00004613"/>
    </source>
</evidence>
<comment type="subcellular location">
    <subcellularLocation>
        <location evidence="1">Host cell</location>
    </subcellularLocation>
    <subcellularLocation>
        <location evidence="2">Secreted</location>
    </subcellularLocation>
</comment>
<dbReference type="OrthoDB" id="151325at2759"/>
<evidence type="ECO:0000313" key="6">
    <source>
        <dbReference type="EMBL" id="RAW25611.1"/>
    </source>
</evidence>
<evidence type="ECO:0000256" key="3">
    <source>
        <dbReference type="ARBA" id="ARBA00022525"/>
    </source>
</evidence>
<dbReference type="GO" id="GO:0005576">
    <property type="term" value="C:extracellular region"/>
    <property type="evidence" value="ECO:0007669"/>
    <property type="project" value="UniProtKB-SubCell"/>
</dbReference>
<organism evidence="6 7">
    <name type="scientific">Phytophthora cactorum</name>
    <dbReference type="NCBI Taxonomy" id="29920"/>
    <lineage>
        <taxon>Eukaryota</taxon>
        <taxon>Sar</taxon>
        <taxon>Stramenopiles</taxon>
        <taxon>Oomycota</taxon>
        <taxon>Peronosporomycetes</taxon>
        <taxon>Peronosporales</taxon>
        <taxon>Peronosporaceae</taxon>
        <taxon>Phytophthora</taxon>
    </lineage>
</organism>
<dbReference type="VEuPathDB" id="FungiDB:PC110_g17970"/>
<dbReference type="STRING" id="29920.A0A329RMP5"/>
<evidence type="ECO:0000259" key="5">
    <source>
        <dbReference type="Pfam" id="PF20147"/>
    </source>
</evidence>
<sequence>MKLFCAIVGVAGSAFEVDIDDGASVSALKKAIKDVKPRTITTDEPDQLQLFLAKTDDGAWLESDSEDVKKLKKGEKTVAIEALTSEEKELQGESGLQKVLTGMPKPSTDQIHVLVVVPEQDNLRSPAMVLLEVMLPHILTHAPTTRTERNRGFKEQLCNFYGCYRRKKSWVRCMLLDVAFPKSLVIASHLFRRSNEYLSLVMMQISDIDDVKNGLLLFKPLEHAFDYFQISFIRDDTDAFRLKLFDPDIRDTRLIDLTDRNGNQVLSAEQIGVLFNSVSLAKKRCHFDVQTTFGDVDGSTLTFTGLERPFYRCLNLQARVARMIALKKHWIDASYDFPDFWSEVSLDDKMEMFHRSIFNADATV</sequence>
<name>A0A329RMP5_9STRA</name>
<proteinExistence type="predicted"/>
<gene>
    <name evidence="6" type="ORF">PC110_g17970</name>
</gene>
<dbReference type="GO" id="GO:0043657">
    <property type="term" value="C:host cell"/>
    <property type="evidence" value="ECO:0007669"/>
    <property type="project" value="UniProtKB-SubCell"/>
</dbReference>